<organism evidence="1 2">
    <name type="scientific">Rubroshorea leprosula</name>
    <dbReference type="NCBI Taxonomy" id="152421"/>
    <lineage>
        <taxon>Eukaryota</taxon>
        <taxon>Viridiplantae</taxon>
        <taxon>Streptophyta</taxon>
        <taxon>Embryophyta</taxon>
        <taxon>Tracheophyta</taxon>
        <taxon>Spermatophyta</taxon>
        <taxon>Magnoliopsida</taxon>
        <taxon>eudicotyledons</taxon>
        <taxon>Gunneridae</taxon>
        <taxon>Pentapetalae</taxon>
        <taxon>rosids</taxon>
        <taxon>malvids</taxon>
        <taxon>Malvales</taxon>
        <taxon>Dipterocarpaceae</taxon>
        <taxon>Rubroshorea</taxon>
    </lineage>
</organism>
<reference evidence="1 2" key="1">
    <citation type="journal article" date="2021" name="Commun. Biol.">
        <title>The genome of Shorea leprosula (Dipterocarpaceae) highlights the ecological relevance of drought in aseasonal tropical rainforests.</title>
        <authorList>
            <person name="Ng K.K.S."/>
            <person name="Kobayashi M.J."/>
            <person name="Fawcett J.A."/>
            <person name="Hatakeyama M."/>
            <person name="Paape T."/>
            <person name="Ng C.H."/>
            <person name="Ang C.C."/>
            <person name="Tnah L.H."/>
            <person name="Lee C.T."/>
            <person name="Nishiyama T."/>
            <person name="Sese J."/>
            <person name="O'Brien M.J."/>
            <person name="Copetti D."/>
            <person name="Mohd Noor M.I."/>
            <person name="Ong R.C."/>
            <person name="Putra M."/>
            <person name="Sireger I.Z."/>
            <person name="Indrioko S."/>
            <person name="Kosugi Y."/>
            <person name="Izuno A."/>
            <person name="Isagi Y."/>
            <person name="Lee S.L."/>
            <person name="Shimizu K.K."/>
        </authorList>
    </citation>
    <scope>NUCLEOTIDE SEQUENCE [LARGE SCALE GENOMIC DNA]</scope>
    <source>
        <strain evidence="1">214</strain>
    </source>
</reference>
<evidence type="ECO:0000313" key="2">
    <source>
        <dbReference type="Proteomes" id="UP001054252"/>
    </source>
</evidence>
<evidence type="ECO:0000313" key="1">
    <source>
        <dbReference type="EMBL" id="GKU86697.1"/>
    </source>
</evidence>
<proteinExistence type="predicted"/>
<protein>
    <submittedName>
        <fullName evidence="1">Uncharacterized protein</fullName>
    </submittedName>
</protein>
<accession>A0AAV5HJU1</accession>
<sequence length="55" mass="6452">MRGGSSNVFLVVIKEAWKLNMLGTRFVSRRHLKSTHEHGEWVMELKLWKNLTLEG</sequence>
<keyword evidence="2" id="KW-1185">Reference proteome</keyword>
<comment type="caution">
    <text evidence="1">The sequence shown here is derived from an EMBL/GenBank/DDBJ whole genome shotgun (WGS) entry which is preliminary data.</text>
</comment>
<gene>
    <name evidence="1" type="ORF">SLEP1_g1186</name>
</gene>
<name>A0AAV5HJU1_9ROSI</name>
<dbReference type="Proteomes" id="UP001054252">
    <property type="component" value="Unassembled WGS sequence"/>
</dbReference>
<dbReference type="EMBL" id="BPVZ01000001">
    <property type="protein sequence ID" value="GKU86697.1"/>
    <property type="molecule type" value="Genomic_DNA"/>
</dbReference>
<dbReference type="AlphaFoldDB" id="A0AAV5HJU1"/>